<dbReference type="Pfam" id="PF09634">
    <property type="entry name" value="DUF2025"/>
    <property type="match status" value="1"/>
</dbReference>
<feature type="domain" description="PA1123-like" evidence="1">
    <location>
        <begin position="1"/>
        <end position="104"/>
    </location>
</feature>
<dbReference type="InterPro" id="IPR036808">
    <property type="entry name" value="PA1123-like_sf"/>
</dbReference>
<reference evidence="2 3" key="1">
    <citation type="submission" date="2014-07" db="EMBL/GenBank/DDBJ databases">
        <title>Draft Genome Sequences of Environmental Pseudomonas syringae strains.</title>
        <authorList>
            <person name="Baltrus D.A."/>
            <person name="Berge O."/>
            <person name="Morris C."/>
        </authorList>
    </citation>
    <scope>NUCLEOTIDE SEQUENCE [LARGE SCALE GENOMIC DNA]</scope>
    <source>
        <strain evidence="2 3">GAW0119</strain>
    </source>
</reference>
<accession>A0A085VP43</accession>
<dbReference type="Gene3D" id="3.90.1650.10">
    <property type="entry name" value="PA1123-like"/>
    <property type="match status" value="1"/>
</dbReference>
<keyword evidence="3" id="KW-1185">Reference proteome</keyword>
<gene>
    <name evidence="2" type="ORF">IV01_04955</name>
</gene>
<protein>
    <recommendedName>
        <fullName evidence="1">PA1123-like domain-containing protein</fullName>
    </recommendedName>
</protein>
<proteinExistence type="predicted"/>
<dbReference type="PATRIC" id="fig|317.175.peg.1041"/>
<dbReference type="OrthoDB" id="7014001at2"/>
<dbReference type="EMBL" id="JPQU01000020">
    <property type="protein sequence ID" value="KFE57206.1"/>
    <property type="molecule type" value="Genomic_DNA"/>
</dbReference>
<evidence type="ECO:0000259" key="1">
    <source>
        <dbReference type="Pfam" id="PF09634"/>
    </source>
</evidence>
<dbReference type="Proteomes" id="UP000028631">
    <property type="component" value="Unassembled WGS sequence"/>
</dbReference>
<evidence type="ECO:0000313" key="3">
    <source>
        <dbReference type="Proteomes" id="UP000028631"/>
    </source>
</evidence>
<dbReference type="InterPro" id="IPR023117">
    <property type="entry name" value="PA1123-like_domain"/>
</dbReference>
<sequence>MKTTSSAICEAADQLAGFVGYHHKAGRHIVRFSEDSFGMDVKDETITPTCEFVWSPAANQLMTLSRQRLQLLLEQNIDDRLRISEPLRVYMRRVDLPEIVVERRVKV</sequence>
<evidence type="ECO:0000313" key="2">
    <source>
        <dbReference type="EMBL" id="KFE57206.1"/>
    </source>
</evidence>
<dbReference type="SUPFAM" id="SSF160477">
    <property type="entry name" value="PA1123-like"/>
    <property type="match status" value="1"/>
</dbReference>
<name>A0A085VP43_PSESX</name>
<dbReference type="AlphaFoldDB" id="A0A085VP43"/>
<organism evidence="2 3">
    <name type="scientific">Pseudomonas syringae</name>
    <dbReference type="NCBI Taxonomy" id="317"/>
    <lineage>
        <taxon>Bacteria</taxon>
        <taxon>Pseudomonadati</taxon>
        <taxon>Pseudomonadota</taxon>
        <taxon>Gammaproteobacteria</taxon>
        <taxon>Pseudomonadales</taxon>
        <taxon>Pseudomonadaceae</taxon>
        <taxon>Pseudomonas</taxon>
    </lineage>
</organism>
<comment type="caution">
    <text evidence="2">The sequence shown here is derived from an EMBL/GenBank/DDBJ whole genome shotgun (WGS) entry which is preliminary data.</text>
</comment>
<dbReference type="RefSeq" id="WP_032626621.1">
    <property type="nucleotide sequence ID" value="NZ_JPQU01000020.1"/>
</dbReference>